<dbReference type="EC" id="3.1.11.6" evidence="6"/>
<dbReference type="InterPro" id="IPR003761">
    <property type="entry name" value="Exonuc_VII_S"/>
</dbReference>
<proteinExistence type="inferred from homology"/>
<evidence type="ECO:0000256" key="4">
    <source>
        <dbReference type="ARBA" id="ARBA00022801"/>
    </source>
</evidence>
<evidence type="ECO:0000256" key="2">
    <source>
        <dbReference type="ARBA" id="ARBA00022490"/>
    </source>
</evidence>
<protein>
    <recommendedName>
        <fullName evidence="6">Exodeoxyribonuclease VII small subunit</fullName>
        <ecNumber evidence="6">3.1.11.6</ecNumber>
    </recommendedName>
</protein>
<dbReference type="NCBIfam" id="TIGR01280">
    <property type="entry name" value="xseB"/>
    <property type="match status" value="1"/>
</dbReference>
<dbReference type="Pfam" id="PF02609">
    <property type="entry name" value="Exonuc_VII_S"/>
    <property type="match status" value="1"/>
</dbReference>
<dbReference type="AlphaFoldDB" id="A0A1G6NHL6"/>
<name>A0A1G6NHL6_9BACT</name>
<dbReference type="SUPFAM" id="SSF116842">
    <property type="entry name" value="XseB-like"/>
    <property type="match status" value="1"/>
</dbReference>
<keyword evidence="8" id="KW-1185">Reference proteome</keyword>
<reference evidence="8" key="1">
    <citation type="submission" date="2016-10" db="EMBL/GenBank/DDBJ databases">
        <authorList>
            <person name="Varghese N."/>
            <person name="Submissions S."/>
        </authorList>
    </citation>
    <scope>NUCLEOTIDE SEQUENCE [LARGE SCALE GENOMIC DNA]</scope>
    <source>
        <strain evidence="8">DSM 23095</strain>
    </source>
</reference>
<comment type="similarity">
    <text evidence="1">Belongs to the XseB family.</text>
</comment>
<evidence type="ECO:0000256" key="1">
    <source>
        <dbReference type="ARBA" id="ARBA00009998"/>
    </source>
</evidence>
<dbReference type="Proteomes" id="UP000199060">
    <property type="component" value="Unassembled WGS sequence"/>
</dbReference>
<evidence type="ECO:0000313" key="8">
    <source>
        <dbReference type="Proteomes" id="UP000199060"/>
    </source>
</evidence>
<dbReference type="OrthoDB" id="9813898at2"/>
<keyword evidence="2" id="KW-0963">Cytoplasm</keyword>
<gene>
    <name evidence="7" type="ORF">SAMN04488104_1003142</name>
</gene>
<keyword evidence="4" id="KW-0378">Hydrolase</keyword>
<sequence>MNELNYTTAMQRLELIVAQLEEGKKSVDELSELVKEASDLVKLCRTKLKATEEDIQKAFEDS</sequence>
<evidence type="ECO:0000313" key="7">
    <source>
        <dbReference type="EMBL" id="SDC67373.1"/>
    </source>
</evidence>
<dbReference type="EMBL" id="FNAC01000003">
    <property type="protein sequence ID" value="SDC67373.1"/>
    <property type="molecule type" value="Genomic_DNA"/>
</dbReference>
<dbReference type="RefSeq" id="WP_087939185.1">
    <property type="nucleotide sequence ID" value="NZ_FNAC01000003.1"/>
</dbReference>
<evidence type="ECO:0000256" key="6">
    <source>
        <dbReference type="NCBIfam" id="TIGR01280"/>
    </source>
</evidence>
<dbReference type="GO" id="GO:0006308">
    <property type="term" value="P:DNA catabolic process"/>
    <property type="evidence" value="ECO:0007669"/>
    <property type="project" value="UniProtKB-UniRule"/>
</dbReference>
<keyword evidence="3" id="KW-0540">Nuclease</keyword>
<evidence type="ECO:0000256" key="3">
    <source>
        <dbReference type="ARBA" id="ARBA00022722"/>
    </source>
</evidence>
<dbReference type="GO" id="GO:0008855">
    <property type="term" value="F:exodeoxyribonuclease VII activity"/>
    <property type="evidence" value="ECO:0007669"/>
    <property type="project" value="UniProtKB-UniRule"/>
</dbReference>
<dbReference type="GO" id="GO:0009318">
    <property type="term" value="C:exodeoxyribonuclease VII complex"/>
    <property type="evidence" value="ECO:0007669"/>
    <property type="project" value="UniProtKB-UniRule"/>
</dbReference>
<accession>A0A1G6NHL6</accession>
<dbReference type="STRING" id="686796.SAMN04488104_1003142"/>
<keyword evidence="5" id="KW-0269">Exonuclease</keyword>
<dbReference type="InterPro" id="IPR037004">
    <property type="entry name" value="Exonuc_VII_ssu_sf"/>
</dbReference>
<dbReference type="Gene3D" id="1.10.287.1040">
    <property type="entry name" value="Exonuclease VII, small subunit"/>
    <property type="match status" value="1"/>
</dbReference>
<evidence type="ECO:0000256" key="5">
    <source>
        <dbReference type="ARBA" id="ARBA00022839"/>
    </source>
</evidence>
<organism evidence="7 8">
    <name type="scientific">Algoriphagus faecimaris</name>
    <dbReference type="NCBI Taxonomy" id="686796"/>
    <lineage>
        <taxon>Bacteria</taxon>
        <taxon>Pseudomonadati</taxon>
        <taxon>Bacteroidota</taxon>
        <taxon>Cytophagia</taxon>
        <taxon>Cytophagales</taxon>
        <taxon>Cyclobacteriaceae</taxon>
        <taxon>Algoriphagus</taxon>
    </lineage>
</organism>